<dbReference type="AlphaFoldDB" id="A0A0C9XX45"/>
<evidence type="ECO:0000313" key="1">
    <source>
        <dbReference type="EMBL" id="KIK09546.1"/>
    </source>
</evidence>
<feature type="non-terminal residue" evidence="1">
    <location>
        <position position="183"/>
    </location>
</feature>
<dbReference type="OrthoDB" id="2985092at2759"/>
<organism evidence="1 2">
    <name type="scientific">Laccaria amethystina LaAM-08-1</name>
    <dbReference type="NCBI Taxonomy" id="1095629"/>
    <lineage>
        <taxon>Eukaryota</taxon>
        <taxon>Fungi</taxon>
        <taxon>Dikarya</taxon>
        <taxon>Basidiomycota</taxon>
        <taxon>Agaricomycotina</taxon>
        <taxon>Agaricomycetes</taxon>
        <taxon>Agaricomycetidae</taxon>
        <taxon>Agaricales</taxon>
        <taxon>Agaricineae</taxon>
        <taxon>Hydnangiaceae</taxon>
        <taxon>Laccaria</taxon>
    </lineage>
</organism>
<protein>
    <submittedName>
        <fullName evidence="1">Uncharacterized protein</fullName>
    </submittedName>
</protein>
<accession>A0A0C9XX45</accession>
<reference evidence="1 2" key="1">
    <citation type="submission" date="2014-04" db="EMBL/GenBank/DDBJ databases">
        <authorList>
            <consortium name="DOE Joint Genome Institute"/>
            <person name="Kuo A."/>
            <person name="Kohler A."/>
            <person name="Nagy L.G."/>
            <person name="Floudas D."/>
            <person name="Copeland A."/>
            <person name="Barry K.W."/>
            <person name="Cichocki N."/>
            <person name="Veneault-Fourrey C."/>
            <person name="LaButti K."/>
            <person name="Lindquist E.A."/>
            <person name="Lipzen A."/>
            <person name="Lundell T."/>
            <person name="Morin E."/>
            <person name="Murat C."/>
            <person name="Sun H."/>
            <person name="Tunlid A."/>
            <person name="Henrissat B."/>
            <person name="Grigoriev I.V."/>
            <person name="Hibbett D.S."/>
            <person name="Martin F."/>
            <person name="Nordberg H.P."/>
            <person name="Cantor M.N."/>
            <person name="Hua S.X."/>
        </authorList>
    </citation>
    <scope>NUCLEOTIDE SEQUENCE [LARGE SCALE GENOMIC DNA]</scope>
    <source>
        <strain evidence="1 2">LaAM-08-1</strain>
    </source>
</reference>
<dbReference type="Proteomes" id="UP000054477">
    <property type="component" value="Unassembled WGS sequence"/>
</dbReference>
<sequence length="183" mass="19603">MEYGLIATKEVNPLQPAIDDIGAVSELYETSVVLSSPVPIVPLWAVNLQDAVNNMQAAVNNLEVSVGNLQVSVNNMQTTLNNIQGQIQQNAAEVREKFDQLPIIIANSQAGNHGALRNPTQVVNGWAPHLVPPNPQTRDELFLFTAPQCMASAAALGLPPLPQGALAQDMRRQLAKALGVTIE</sequence>
<evidence type="ECO:0000313" key="2">
    <source>
        <dbReference type="Proteomes" id="UP000054477"/>
    </source>
</evidence>
<dbReference type="EMBL" id="KN838538">
    <property type="protein sequence ID" value="KIK09546.1"/>
    <property type="molecule type" value="Genomic_DNA"/>
</dbReference>
<reference evidence="2" key="2">
    <citation type="submission" date="2015-01" db="EMBL/GenBank/DDBJ databases">
        <title>Evolutionary Origins and Diversification of the Mycorrhizal Mutualists.</title>
        <authorList>
            <consortium name="DOE Joint Genome Institute"/>
            <consortium name="Mycorrhizal Genomics Consortium"/>
            <person name="Kohler A."/>
            <person name="Kuo A."/>
            <person name="Nagy L.G."/>
            <person name="Floudas D."/>
            <person name="Copeland A."/>
            <person name="Barry K.W."/>
            <person name="Cichocki N."/>
            <person name="Veneault-Fourrey C."/>
            <person name="LaButti K."/>
            <person name="Lindquist E.A."/>
            <person name="Lipzen A."/>
            <person name="Lundell T."/>
            <person name="Morin E."/>
            <person name="Murat C."/>
            <person name="Riley R."/>
            <person name="Ohm R."/>
            <person name="Sun H."/>
            <person name="Tunlid A."/>
            <person name="Henrissat B."/>
            <person name="Grigoriev I.V."/>
            <person name="Hibbett D.S."/>
            <person name="Martin F."/>
        </authorList>
    </citation>
    <scope>NUCLEOTIDE SEQUENCE [LARGE SCALE GENOMIC DNA]</scope>
    <source>
        <strain evidence="2">LaAM-08-1</strain>
    </source>
</reference>
<name>A0A0C9XX45_9AGAR</name>
<gene>
    <name evidence="1" type="ORF">K443DRAFT_671449</name>
</gene>
<dbReference type="HOGENOM" id="CLU_1478463_0_0_1"/>
<feature type="non-terminal residue" evidence="1">
    <location>
        <position position="1"/>
    </location>
</feature>
<proteinExistence type="predicted"/>
<keyword evidence="2" id="KW-1185">Reference proteome</keyword>